<dbReference type="Pfam" id="PF03127">
    <property type="entry name" value="GAT"/>
    <property type="match status" value="1"/>
</dbReference>
<dbReference type="GO" id="GO:0043130">
    <property type="term" value="F:ubiquitin binding"/>
    <property type="evidence" value="ECO:0007669"/>
    <property type="project" value="InterPro"/>
</dbReference>
<dbReference type="InterPro" id="IPR038425">
    <property type="entry name" value="GAT_sf"/>
</dbReference>
<feature type="compositionally biased region" description="Basic and acidic residues" evidence="1">
    <location>
        <begin position="564"/>
        <end position="580"/>
    </location>
</feature>
<feature type="compositionally biased region" description="Polar residues" evidence="1">
    <location>
        <begin position="463"/>
        <end position="475"/>
    </location>
</feature>
<dbReference type="SUPFAM" id="SSF89009">
    <property type="entry name" value="GAT-like domain"/>
    <property type="match status" value="1"/>
</dbReference>
<dbReference type="GO" id="GO:0035091">
    <property type="term" value="F:phosphatidylinositol binding"/>
    <property type="evidence" value="ECO:0007669"/>
    <property type="project" value="InterPro"/>
</dbReference>
<evidence type="ECO:0000259" key="2">
    <source>
        <dbReference type="PROSITE" id="PS50909"/>
    </source>
</evidence>
<evidence type="ECO:0000313" key="3">
    <source>
        <dbReference type="EMBL" id="KAF7194116.1"/>
    </source>
</evidence>
<keyword evidence="4" id="KW-1185">Reference proteome</keyword>
<dbReference type="EMBL" id="JABCIY010000066">
    <property type="protein sequence ID" value="KAF7194116.1"/>
    <property type="molecule type" value="Genomic_DNA"/>
</dbReference>
<protein>
    <recommendedName>
        <fullName evidence="2">GAT domain-containing protein</fullName>
    </recommendedName>
</protein>
<feature type="region of interest" description="Disordered" evidence="1">
    <location>
        <begin position="39"/>
        <end position="63"/>
    </location>
</feature>
<dbReference type="OrthoDB" id="5393057at2759"/>
<dbReference type="AlphaFoldDB" id="A0A8H6RKI0"/>
<dbReference type="CDD" id="cd21383">
    <property type="entry name" value="GAT_GGA_Tom1-like"/>
    <property type="match status" value="1"/>
</dbReference>
<dbReference type="InterPro" id="IPR004152">
    <property type="entry name" value="GAT_dom"/>
</dbReference>
<reference evidence="3" key="1">
    <citation type="submission" date="2020-04" db="EMBL/GenBank/DDBJ databases">
        <title>Draft genome resource of the tomato pathogen Pseudocercospora fuligena.</title>
        <authorList>
            <person name="Zaccaron A."/>
        </authorList>
    </citation>
    <scope>NUCLEOTIDE SEQUENCE</scope>
    <source>
        <strain evidence="3">PF001</strain>
    </source>
</reference>
<feature type="region of interest" description="Disordered" evidence="1">
    <location>
        <begin position="202"/>
        <end position="252"/>
    </location>
</feature>
<dbReference type="PROSITE" id="PS50909">
    <property type="entry name" value="GAT"/>
    <property type="match status" value="1"/>
</dbReference>
<feature type="domain" description="GAT" evidence="2">
    <location>
        <begin position="252"/>
        <end position="341"/>
    </location>
</feature>
<accession>A0A8H6RKI0</accession>
<feature type="region of interest" description="Disordered" evidence="1">
    <location>
        <begin position="347"/>
        <end position="580"/>
    </location>
</feature>
<dbReference type="Gene3D" id="1.20.58.160">
    <property type="match status" value="1"/>
</dbReference>
<proteinExistence type="predicted"/>
<sequence>MKSVKSLINRTKSMFTSSCYIYIYICICLIDRLTRSQQGVSSRGGSRNRDSYNFDNAPADSPEANAPRAIRLFCESGSTSNGGEEVLHLPVIVESAESSPMAAASAANQIRKFLSKEWQSKPHVQYNAIMLIRILSDNPGATFTRNFDKSFVTTVKELLRTGKDQSTQQILRETLDALEVNKQYDEGVQPLLAMWRKEKGVGGSLSGGGRMSMSLSRGSTQLNRTGFPHPNPQEQQRQDSGSRRRREGTGLPNAVELASRVEEAKNTAKILLQLVQSTPAEEVLGNELLKEFNDRCQSAQKSMQGYINADDPSPDHDTMQTLIETNEQLSLATSRYQRAVLSARRAIGQSPTPPQQPQNQTSASNGYGAFAPPQQQNTAYTPAPNGYENQSPASNQVYSDTQSYGGYQAPPGPPPPGMVSSLNQRDAPQTQQQHQAPENPFADPSEQPTQQSYAAFQAPSQPPTHQRQQPSQTFHIDSEPTFAPQPLPRQNTTDLENAYSPDKPQVSPVETRGSIPSDGVVSPSSPQRPGIGAWHTSDITQSYVGRQESAVGHLTMHGAQPQEDDGRVSPEEPKKPTRSK</sequence>
<organism evidence="3 4">
    <name type="scientific">Pseudocercospora fuligena</name>
    <dbReference type="NCBI Taxonomy" id="685502"/>
    <lineage>
        <taxon>Eukaryota</taxon>
        <taxon>Fungi</taxon>
        <taxon>Dikarya</taxon>
        <taxon>Ascomycota</taxon>
        <taxon>Pezizomycotina</taxon>
        <taxon>Dothideomycetes</taxon>
        <taxon>Dothideomycetidae</taxon>
        <taxon>Mycosphaerellales</taxon>
        <taxon>Mycosphaerellaceae</taxon>
        <taxon>Pseudocercospora</taxon>
    </lineage>
</organism>
<feature type="compositionally biased region" description="Polar residues" evidence="1">
    <location>
        <begin position="387"/>
        <end position="405"/>
    </location>
</feature>
<dbReference type="Gene3D" id="1.25.40.90">
    <property type="match status" value="1"/>
</dbReference>
<comment type="caution">
    <text evidence="3">The sequence shown here is derived from an EMBL/GenBank/DDBJ whole genome shotgun (WGS) entry which is preliminary data.</text>
</comment>
<dbReference type="InterPro" id="IPR008942">
    <property type="entry name" value="ENTH_VHS"/>
</dbReference>
<name>A0A8H6RKI0_9PEZI</name>
<dbReference type="Proteomes" id="UP000660729">
    <property type="component" value="Unassembled WGS sequence"/>
</dbReference>
<feature type="compositionally biased region" description="Polar residues" evidence="1">
    <location>
        <begin position="420"/>
        <end position="436"/>
    </location>
</feature>
<gene>
    <name evidence="3" type="ORF">HII31_04637</name>
</gene>
<evidence type="ECO:0000313" key="4">
    <source>
        <dbReference type="Proteomes" id="UP000660729"/>
    </source>
</evidence>
<evidence type="ECO:0000256" key="1">
    <source>
        <dbReference type="SAM" id="MobiDB-lite"/>
    </source>
</evidence>
<dbReference type="SUPFAM" id="SSF48464">
    <property type="entry name" value="ENTH/VHS domain"/>
    <property type="match status" value="1"/>
</dbReference>